<dbReference type="RefSeq" id="WP_088519071.1">
    <property type="nucleotide sequence ID" value="NZ_FYDG01000001.1"/>
</dbReference>
<keyword evidence="8" id="KW-1185">Reference proteome</keyword>
<dbReference type="Gene3D" id="3.50.50.60">
    <property type="entry name" value="FAD/NAD(P)-binding domain"/>
    <property type="match status" value="2"/>
</dbReference>
<evidence type="ECO:0000256" key="1">
    <source>
        <dbReference type="ARBA" id="ARBA00001974"/>
    </source>
</evidence>
<evidence type="ECO:0000256" key="3">
    <source>
        <dbReference type="ARBA" id="ARBA00022827"/>
    </source>
</evidence>
<keyword evidence="4" id="KW-0560">Oxidoreductase</keyword>
<dbReference type="InterPro" id="IPR036188">
    <property type="entry name" value="FAD/NAD-bd_sf"/>
</dbReference>
<dbReference type="GO" id="GO:0051213">
    <property type="term" value="F:dioxygenase activity"/>
    <property type="evidence" value="ECO:0007669"/>
    <property type="project" value="UniProtKB-KW"/>
</dbReference>
<evidence type="ECO:0000259" key="5">
    <source>
        <dbReference type="Pfam" id="PF07992"/>
    </source>
</evidence>
<dbReference type="Proteomes" id="UP000198418">
    <property type="component" value="Unassembled WGS sequence"/>
</dbReference>
<dbReference type="Pfam" id="PF07992">
    <property type="entry name" value="Pyr_redox_2"/>
    <property type="match status" value="1"/>
</dbReference>
<dbReference type="SUPFAM" id="SSF51905">
    <property type="entry name" value="FAD/NAD(P)-binding domain"/>
    <property type="match status" value="2"/>
</dbReference>
<dbReference type="OrthoDB" id="7809559at2"/>
<evidence type="ECO:0000256" key="2">
    <source>
        <dbReference type="ARBA" id="ARBA00022630"/>
    </source>
</evidence>
<dbReference type="Pfam" id="PF14759">
    <property type="entry name" value="Reductase_C"/>
    <property type="match status" value="1"/>
</dbReference>
<proteinExistence type="predicted"/>
<dbReference type="AlphaFoldDB" id="A0A212QJT5"/>
<dbReference type="PRINTS" id="PR00411">
    <property type="entry name" value="PNDRDTASEI"/>
</dbReference>
<dbReference type="GO" id="GO:0016651">
    <property type="term" value="F:oxidoreductase activity, acting on NAD(P)H"/>
    <property type="evidence" value="ECO:0007669"/>
    <property type="project" value="TreeGrafter"/>
</dbReference>
<dbReference type="PANTHER" id="PTHR43557:SF2">
    <property type="entry name" value="RIESKE DOMAIN-CONTAINING PROTEIN-RELATED"/>
    <property type="match status" value="1"/>
</dbReference>
<organism evidence="7 8">
    <name type="scientific">Rhodoblastus acidophilus</name>
    <name type="common">Rhodopseudomonas acidophila</name>
    <dbReference type="NCBI Taxonomy" id="1074"/>
    <lineage>
        <taxon>Bacteria</taxon>
        <taxon>Pseudomonadati</taxon>
        <taxon>Pseudomonadota</taxon>
        <taxon>Alphaproteobacteria</taxon>
        <taxon>Hyphomicrobiales</taxon>
        <taxon>Rhodoblastaceae</taxon>
        <taxon>Rhodoblastus</taxon>
    </lineage>
</organism>
<comment type="cofactor">
    <cofactor evidence="1">
        <name>FAD</name>
        <dbReference type="ChEBI" id="CHEBI:57692"/>
    </cofactor>
</comment>
<feature type="domain" description="Reductase C-terminal" evidence="6">
    <location>
        <begin position="319"/>
        <end position="402"/>
    </location>
</feature>
<keyword evidence="7" id="KW-0223">Dioxygenase</keyword>
<dbReference type="Gene3D" id="3.30.390.30">
    <property type="match status" value="1"/>
</dbReference>
<dbReference type="InterPro" id="IPR016156">
    <property type="entry name" value="FAD/NAD-linked_Rdtase_dimer_sf"/>
</dbReference>
<gene>
    <name evidence="7" type="ORF">SAMN06265338_101620</name>
</gene>
<dbReference type="InterPro" id="IPR050446">
    <property type="entry name" value="FAD-oxidoreductase/Apoptosis"/>
</dbReference>
<evidence type="ECO:0000256" key="4">
    <source>
        <dbReference type="ARBA" id="ARBA00023002"/>
    </source>
</evidence>
<dbReference type="PANTHER" id="PTHR43557">
    <property type="entry name" value="APOPTOSIS-INDUCING FACTOR 1"/>
    <property type="match status" value="1"/>
</dbReference>
<evidence type="ECO:0000259" key="6">
    <source>
        <dbReference type="Pfam" id="PF14759"/>
    </source>
</evidence>
<dbReference type="EMBL" id="FYDG01000001">
    <property type="protein sequence ID" value="SNB59477.1"/>
    <property type="molecule type" value="Genomic_DNA"/>
</dbReference>
<name>A0A212QJT5_RHOAC</name>
<dbReference type="GO" id="GO:0005737">
    <property type="term" value="C:cytoplasm"/>
    <property type="evidence" value="ECO:0007669"/>
    <property type="project" value="TreeGrafter"/>
</dbReference>
<reference evidence="8" key="1">
    <citation type="submission" date="2017-06" db="EMBL/GenBank/DDBJ databases">
        <authorList>
            <person name="Varghese N."/>
            <person name="Submissions S."/>
        </authorList>
    </citation>
    <scope>NUCLEOTIDE SEQUENCE [LARGE SCALE GENOMIC DNA]</scope>
    <source>
        <strain evidence="8">DSM 137</strain>
    </source>
</reference>
<dbReference type="InterPro" id="IPR023753">
    <property type="entry name" value="FAD/NAD-binding_dom"/>
</dbReference>
<keyword evidence="2" id="KW-0285">Flavoprotein</keyword>
<accession>A0A212QJT5</accession>
<evidence type="ECO:0000313" key="8">
    <source>
        <dbReference type="Proteomes" id="UP000198418"/>
    </source>
</evidence>
<feature type="domain" description="FAD/NAD(P)-binding" evidence="5">
    <location>
        <begin position="4"/>
        <end position="300"/>
    </location>
</feature>
<protein>
    <submittedName>
        <fullName evidence="7">3-phenylpropionate/trans-cinnamate dioxygenase ferredoxin reductase subunit</fullName>
    </submittedName>
</protein>
<dbReference type="SUPFAM" id="SSF55424">
    <property type="entry name" value="FAD/NAD-linked reductases, dimerisation (C-terminal) domain"/>
    <property type="match status" value="1"/>
</dbReference>
<dbReference type="InterPro" id="IPR028202">
    <property type="entry name" value="Reductase_C"/>
</dbReference>
<dbReference type="PRINTS" id="PR00368">
    <property type="entry name" value="FADPNR"/>
</dbReference>
<sequence>MSERIIIIGAGQAGLQIAESLRAEAFAGEILLLGEEGFAPYQRPPLSKAWLAGETATEKLTLRGPEFFGAKSIDLRLGAPVAAVDLTARSVTLADGETLDWTGLAFATGASARRPKLDGADLPGVCVLRGLRDAREISARLAAARRIVVVGGGFIGLEVAAAARKKGVEAIVVEAQDRLMARAVTPKISEFFAELHRARGVEIHFGAQVAGLEGSDAVRAVALADGGGFHTDLVVFGIGASANDATAAAAGLACDRGIIVDSCARASAQNVVAAGDCTVFKRPDGSAVRLESVQNAVEQGKAAAAALMGREKPFVATPWFWSDQYDVKLQMAVGGEGCDLQVARPSGENAFSLFNYRGEKLISVESVNRPGEHLLARRLLDAGLSPSPELVGDAAADLKSLLR</sequence>
<keyword evidence="3" id="KW-0274">FAD</keyword>
<evidence type="ECO:0000313" key="7">
    <source>
        <dbReference type="EMBL" id="SNB59477.1"/>
    </source>
</evidence>